<dbReference type="Gene3D" id="2.60.120.10">
    <property type="entry name" value="Jelly Rolls"/>
    <property type="match status" value="1"/>
</dbReference>
<accession>X1BMR2</accession>
<dbReference type="InterPro" id="IPR014710">
    <property type="entry name" value="RmlC-like_jellyroll"/>
</dbReference>
<proteinExistence type="predicted"/>
<feature type="non-terminal residue" evidence="1">
    <location>
        <position position="1"/>
    </location>
</feature>
<dbReference type="EMBL" id="BART01022504">
    <property type="protein sequence ID" value="GAG97224.1"/>
    <property type="molecule type" value="Genomic_DNA"/>
</dbReference>
<evidence type="ECO:0000313" key="1">
    <source>
        <dbReference type="EMBL" id="GAG97224.1"/>
    </source>
</evidence>
<organism evidence="1">
    <name type="scientific">marine sediment metagenome</name>
    <dbReference type="NCBI Taxonomy" id="412755"/>
    <lineage>
        <taxon>unclassified sequences</taxon>
        <taxon>metagenomes</taxon>
        <taxon>ecological metagenomes</taxon>
    </lineage>
</organism>
<dbReference type="SUPFAM" id="SSF51182">
    <property type="entry name" value="RmlC-like cupins"/>
    <property type="match status" value="1"/>
</dbReference>
<gene>
    <name evidence="1" type="ORF">S01H4_41187</name>
</gene>
<sequence>VVGSKDVVPIKPGEFHRVYNTSDKDLVFICVFEKYGERG</sequence>
<dbReference type="AlphaFoldDB" id="X1BMR2"/>
<evidence type="ECO:0008006" key="2">
    <source>
        <dbReference type="Google" id="ProtNLM"/>
    </source>
</evidence>
<reference evidence="1" key="1">
    <citation type="journal article" date="2014" name="Front. Microbiol.">
        <title>High frequency of phylogenetically diverse reductive dehalogenase-homologous genes in deep subseafloor sedimentary metagenomes.</title>
        <authorList>
            <person name="Kawai M."/>
            <person name="Futagami T."/>
            <person name="Toyoda A."/>
            <person name="Takaki Y."/>
            <person name="Nishi S."/>
            <person name="Hori S."/>
            <person name="Arai W."/>
            <person name="Tsubouchi T."/>
            <person name="Morono Y."/>
            <person name="Uchiyama I."/>
            <person name="Ito T."/>
            <person name="Fujiyama A."/>
            <person name="Inagaki F."/>
            <person name="Takami H."/>
        </authorList>
    </citation>
    <scope>NUCLEOTIDE SEQUENCE</scope>
    <source>
        <strain evidence="1">Expedition CK06-06</strain>
    </source>
</reference>
<comment type="caution">
    <text evidence="1">The sequence shown here is derived from an EMBL/GenBank/DDBJ whole genome shotgun (WGS) entry which is preliminary data.</text>
</comment>
<dbReference type="InterPro" id="IPR011051">
    <property type="entry name" value="RmlC_Cupin_sf"/>
</dbReference>
<protein>
    <recommendedName>
        <fullName evidence="2">Cupin</fullName>
    </recommendedName>
</protein>
<name>X1BMR2_9ZZZZ</name>